<gene>
    <name evidence="4" type="ORF">EFQ99_31620</name>
</gene>
<name>A0A432PBJ8_9HYPH</name>
<dbReference type="Pfam" id="PF12236">
    <property type="entry name" value="Head-tail_con"/>
    <property type="match status" value="1"/>
</dbReference>
<accession>A0A432PBJ8</accession>
<reference evidence="5" key="1">
    <citation type="submission" date="2018-11" db="EMBL/GenBank/DDBJ databases">
        <title>Rhizobium chutanense sp. nov., isolated from root nodules of Phaseolus vulgaris in China.</title>
        <authorList>
            <person name="Huo Y."/>
        </authorList>
    </citation>
    <scope>NUCLEOTIDE SEQUENCE [LARGE SCALE GENOMIC DNA]</scope>
    <source>
        <strain evidence="5">CCBAU 65647</strain>
    </source>
</reference>
<evidence type="ECO:0000256" key="2">
    <source>
        <dbReference type="ARBA" id="ARBA00022612"/>
    </source>
</evidence>
<keyword evidence="5" id="KW-1185">Reference proteome</keyword>
<dbReference type="InterPro" id="IPR020991">
    <property type="entry name" value="Connector_podovirus"/>
</dbReference>
<evidence type="ECO:0000256" key="1">
    <source>
        <dbReference type="ARBA" id="ARBA00004328"/>
    </source>
</evidence>
<dbReference type="AlphaFoldDB" id="A0A432PBJ8"/>
<comment type="caution">
    <text evidence="4">The sequence shown here is derived from an EMBL/GenBank/DDBJ whole genome shotgun (WGS) entry which is preliminary data.</text>
</comment>
<dbReference type="Proteomes" id="UP000278823">
    <property type="component" value="Unassembled WGS sequence"/>
</dbReference>
<sequence>MSDNAPDHESQITYHRRRMEELKRIRQPWEAVWRQLADYIEPTRLRLTEKDEGAVSRAKIIDSTGTFAHRTLKSGMHSGITSPARPWFRLTTYDPDLKDFAPVKEYLAAVEQRLREVFQSSNVYNAFHTGYGDLGQFGQSVGILSEDADKVVRMQQLLHGSFWIARDENGRVTTLYRRFRWSVQRIVSRFGYDNVSQTVKNFYDNGRYDEILTICHAIEPRLSRDPDRIDKRNKPFLSNYWEEQAGDKRLLEESGFDENPLIGPAWEISGDDNYATSPGQIALGDISMLQLEQQRKLEAIDKLVRPPMTGPTSMRNNPASLLPGKITYVDDPNGRGFRPAMEIQLRLSELASDIRETQERIRQAFYADLFLMLSQMEGIQPRNQFEIAERKEEKLLALGPVLENIYGAQLEPTIDRTYQILNRRRELPPPPRELQNQELKIEYISILAQAQKAVATGSIERGFAFLGQVSAVKPEVLDKVDADEAVDLYFDYLGVPPSVVVPDDEVAQLRGARAQKQQMAENAEMAAKMAPAAKSGADAAAVLASAGENPNGAALLQQLGLG</sequence>
<dbReference type="EMBL" id="RJTH01000020">
    <property type="protein sequence ID" value="RUM19314.1"/>
    <property type="molecule type" value="Genomic_DNA"/>
</dbReference>
<protein>
    <submittedName>
        <fullName evidence="4">Phage tail protein</fullName>
    </submittedName>
</protein>
<dbReference type="OrthoDB" id="1666403at2"/>
<evidence type="ECO:0000313" key="5">
    <source>
        <dbReference type="Proteomes" id="UP000278823"/>
    </source>
</evidence>
<dbReference type="RefSeq" id="WP_126924972.1">
    <property type="nucleotide sequence ID" value="NZ_ML133703.1"/>
</dbReference>
<comment type="subcellular location">
    <subcellularLocation>
        <location evidence="1">Virion</location>
    </subcellularLocation>
</comment>
<evidence type="ECO:0000256" key="3">
    <source>
        <dbReference type="ARBA" id="ARBA00023219"/>
    </source>
</evidence>
<evidence type="ECO:0000313" key="4">
    <source>
        <dbReference type="EMBL" id="RUM19314.1"/>
    </source>
</evidence>
<organism evidence="4 5">
    <name type="scientific">Rhizobium vallis</name>
    <dbReference type="NCBI Taxonomy" id="634290"/>
    <lineage>
        <taxon>Bacteria</taxon>
        <taxon>Pseudomonadati</taxon>
        <taxon>Pseudomonadota</taxon>
        <taxon>Alphaproteobacteria</taxon>
        <taxon>Hyphomicrobiales</taxon>
        <taxon>Rhizobiaceae</taxon>
        <taxon>Rhizobium/Agrobacterium group</taxon>
        <taxon>Rhizobium</taxon>
    </lineage>
</organism>
<keyword evidence="3" id="KW-0231">Viral genome packaging</keyword>
<proteinExistence type="predicted"/>
<keyword evidence="2" id="KW-1188">Viral release from host cell</keyword>